<keyword evidence="3" id="KW-1185">Reference proteome</keyword>
<organism evidence="2 3">
    <name type="scientific">Nadsonia fulvescens var. elongata DSM 6958</name>
    <dbReference type="NCBI Taxonomy" id="857566"/>
    <lineage>
        <taxon>Eukaryota</taxon>
        <taxon>Fungi</taxon>
        <taxon>Dikarya</taxon>
        <taxon>Ascomycota</taxon>
        <taxon>Saccharomycotina</taxon>
        <taxon>Dipodascomycetes</taxon>
        <taxon>Dipodascales</taxon>
        <taxon>Dipodascales incertae sedis</taxon>
        <taxon>Nadsonia</taxon>
    </lineage>
</organism>
<gene>
    <name evidence="2" type="ORF">NADFUDRAFT_41402</name>
</gene>
<dbReference type="EMBL" id="KV454408">
    <property type="protein sequence ID" value="ODQ66778.1"/>
    <property type="molecule type" value="Genomic_DNA"/>
</dbReference>
<sequence length="187" mass="21152">MAMVRLDTPNPRDDPASDVIYSARPQKSPKTIATIPKTPGSFKRELTRRPRPLPLNLVNQIFPLTSCSIRTSPMMDTISDVPPITDNGDDEGEYTRAIRTLAVQLTSPGLPPHVGMSALQTLRASKQIEAEQRYLIRQAYKSKARRRSRRLKKLIRVFSIRQAIKSETDEKPLNKSQLSENILEDMT</sequence>
<evidence type="ECO:0000256" key="1">
    <source>
        <dbReference type="SAM" id="MobiDB-lite"/>
    </source>
</evidence>
<feature type="region of interest" description="Disordered" evidence="1">
    <location>
        <begin position="1"/>
        <end position="20"/>
    </location>
</feature>
<protein>
    <submittedName>
        <fullName evidence="2">Uncharacterized protein</fullName>
    </submittedName>
</protein>
<dbReference type="Proteomes" id="UP000095009">
    <property type="component" value="Unassembled WGS sequence"/>
</dbReference>
<dbReference type="AlphaFoldDB" id="A0A1E3PN80"/>
<feature type="region of interest" description="Disordered" evidence="1">
    <location>
        <begin position="168"/>
        <end position="187"/>
    </location>
</feature>
<name>A0A1E3PN80_9ASCO</name>
<reference evidence="2 3" key="1">
    <citation type="journal article" date="2016" name="Proc. Natl. Acad. Sci. U.S.A.">
        <title>Comparative genomics of biotechnologically important yeasts.</title>
        <authorList>
            <person name="Riley R."/>
            <person name="Haridas S."/>
            <person name="Wolfe K.H."/>
            <person name="Lopes M.R."/>
            <person name="Hittinger C.T."/>
            <person name="Goeker M."/>
            <person name="Salamov A.A."/>
            <person name="Wisecaver J.H."/>
            <person name="Long T.M."/>
            <person name="Calvey C.H."/>
            <person name="Aerts A.L."/>
            <person name="Barry K.W."/>
            <person name="Choi C."/>
            <person name="Clum A."/>
            <person name="Coughlan A.Y."/>
            <person name="Deshpande S."/>
            <person name="Douglass A.P."/>
            <person name="Hanson S.J."/>
            <person name="Klenk H.-P."/>
            <person name="LaButti K.M."/>
            <person name="Lapidus A."/>
            <person name="Lindquist E.A."/>
            <person name="Lipzen A.M."/>
            <person name="Meier-Kolthoff J.P."/>
            <person name="Ohm R.A."/>
            <person name="Otillar R.P."/>
            <person name="Pangilinan J.L."/>
            <person name="Peng Y."/>
            <person name="Rokas A."/>
            <person name="Rosa C.A."/>
            <person name="Scheuner C."/>
            <person name="Sibirny A.A."/>
            <person name="Slot J.C."/>
            <person name="Stielow J.B."/>
            <person name="Sun H."/>
            <person name="Kurtzman C.P."/>
            <person name="Blackwell M."/>
            <person name="Grigoriev I.V."/>
            <person name="Jeffries T.W."/>
        </authorList>
    </citation>
    <scope>NUCLEOTIDE SEQUENCE [LARGE SCALE GENOMIC DNA]</scope>
    <source>
        <strain evidence="2 3">DSM 6958</strain>
    </source>
</reference>
<evidence type="ECO:0000313" key="2">
    <source>
        <dbReference type="EMBL" id="ODQ66778.1"/>
    </source>
</evidence>
<proteinExistence type="predicted"/>
<accession>A0A1E3PN80</accession>
<evidence type="ECO:0000313" key="3">
    <source>
        <dbReference type="Proteomes" id="UP000095009"/>
    </source>
</evidence>